<feature type="region of interest" description="Disordered" evidence="1">
    <location>
        <begin position="115"/>
        <end position="173"/>
    </location>
</feature>
<reference evidence="2" key="1">
    <citation type="journal article" date="2021" name="Nat. Commun.">
        <title>Genetic determinants of endophytism in the Arabidopsis root mycobiome.</title>
        <authorList>
            <person name="Mesny F."/>
            <person name="Miyauchi S."/>
            <person name="Thiergart T."/>
            <person name="Pickel B."/>
            <person name="Atanasova L."/>
            <person name="Karlsson M."/>
            <person name="Huettel B."/>
            <person name="Barry K.W."/>
            <person name="Haridas S."/>
            <person name="Chen C."/>
            <person name="Bauer D."/>
            <person name="Andreopoulos W."/>
            <person name="Pangilinan J."/>
            <person name="LaButti K."/>
            <person name="Riley R."/>
            <person name="Lipzen A."/>
            <person name="Clum A."/>
            <person name="Drula E."/>
            <person name="Henrissat B."/>
            <person name="Kohler A."/>
            <person name="Grigoriev I.V."/>
            <person name="Martin F.M."/>
            <person name="Hacquard S."/>
        </authorList>
    </citation>
    <scope>NUCLEOTIDE SEQUENCE</scope>
    <source>
        <strain evidence="2">MPI-SDFR-AT-0073</strain>
    </source>
</reference>
<feature type="compositionally biased region" description="Basic and acidic residues" evidence="1">
    <location>
        <begin position="154"/>
        <end position="165"/>
    </location>
</feature>
<dbReference type="Proteomes" id="UP000758603">
    <property type="component" value="Unassembled WGS sequence"/>
</dbReference>
<dbReference type="AlphaFoldDB" id="A0A9P8URD3"/>
<name>A0A9P8URD3_9PEZI</name>
<sequence length="213" mass="23790">MAGNNSIMRLDEKLRHQHLSNLKAASESRLKLRKHHALVHLIQEVAPELQRRVEEVWERLEAEEATALHDELENIQNCVSFLEPKLGRPGAEPTIHDDDISTALYTSLAPLIEQRSSSSQDKYEATPPEKGSPSSSTMVMDDSDSTGDIDEEIEAKPTKQSRHDTSFPSTSSPAVVLEEMLRSSGSSHSLRRLSRPIGGYNVKQAYENMFSGR</sequence>
<feature type="compositionally biased region" description="Acidic residues" evidence="1">
    <location>
        <begin position="141"/>
        <end position="153"/>
    </location>
</feature>
<evidence type="ECO:0000313" key="2">
    <source>
        <dbReference type="EMBL" id="KAH6656953.1"/>
    </source>
</evidence>
<organism evidence="2 3">
    <name type="scientific">Truncatella angustata</name>
    <dbReference type="NCBI Taxonomy" id="152316"/>
    <lineage>
        <taxon>Eukaryota</taxon>
        <taxon>Fungi</taxon>
        <taxon>Dikarya</taxon>
        <taxon>Ascomycota</taxon>
        <taxon>Pezizomycotina</taxon>
        <taxon>Sordariomycetes</taxon>
        <taxon>Xylariomycetidae</taxon>
        <taxon>Amphisphaeriales</taxon>
        <taxon>Sporocadaceae</taxon>
        <taxon>Truncatella</taxon>
    </lineage>
</organism>
<dbReference type="GeneID" id="70137961"/>
<accession>A0A9P8URD3</accession>
<evidence type="ECO:0000313" key="3">
    <source>
        <dbReference type="Proteomes" id="UP000758603"/>
    </source>
</evidence>
<keyword evidence="3" id="KW-1185">Reference proteome</keyword>
<proteinExistence type="predicted"/>
<evidence type="ECO:0000256" key="1">
    <source>
        <dbReference type="SAM" id="MobiDB-lite"/>
    </source>
</evidence>
<dbReference type="EMBL" id="JAGPXC010000002">
    <property type="protein sequence ID" value="KAH6656953.1"/>
    <property type="molecule type" value="Genomic_DNA"/>
</dbReference>
<comment type="caution">
    <text evidence="2">The sequence shown here is derived from an EMBL/GenBank/DDBJ whole genome shotgun (WGS) entry which is preliminary data.</text>
</comment>
<gene>
    <name evidence="2" type="ORF">BKA67DRAFT_688329</name>
</gene>
<dbReference type="RefSeq" id="XP_045961187.1">
    <property type="nucleotide sequence ID" value="XM_046109070.1"/>
</dbReference>
<protein>
    <submittedName>
        <fullName evidence="2">Uncharacterized protein</fullName>
    </submittedName>
</protein>